<dbReference type="Gene3D" id="2.180.10.10">
    <property type="entry name" value="RHS repeat-associated core"/>
    <property type="match status" value="1"/>
</dbReference>
<dbReference type="STRING" id="670482.SAMN04488542_1713"/>
<dbReference type="SUPFAM" id="SSF102824">
    <property type="entry name" value="Colicin D/E5 nuclease domain"/>
    <property type="match status" value="1"/>
</dbReference>
<dbReference type="SUPFAM" id="SSF51294">
    <property type="entry name" value="Hedgehog/intein (Hint) domain"/>
    <property type="match status" value="1"/>
</dbReference>
<dbReference type="PANTHER" id="PTHR32305">
    <property type="match status" value="1"/>
</dbReference>
<dbReference type="SMART" id="SM00306">
    <property type="entry name" value="HintN"/>
    <property type="match status" value="1"/>
</dbReference>
<dbReference type="InterPro" id="IPR036844">
    <property type="entry name" value="Hint_dom_sf"/>
</dbReference>
<dbReference type="Pfam" id="PF07591">
    <property type="entry name" value="PT-HINT"/>
    <property type="match status" value="1"/>
</dbReference>
<feature type="domain" description="Hint" evidence="1">
    <location>
        <begin position="372"/>
        <end position="466"/>
    </location>
</feature>
<dbReference type="Gene3D" id="3.10.450.200">
    <property type="match status" value="1"/>
</dbReference>
<proteinExistence type="predicted"/>
<dbReference type="GO" id="GO:0004540">
    <property type="term" value="F:RNA nuclease activity"/>
    <property type="evidence" value="ECO:0007669"/>
    <property type="project" value="InterPro"/>
</dbReference>
<dbReference type="Gene3D" id="2.170.16.10">
    <property type="entry name" value="Hedgehog/Intein (Hint) domain"/>
    <property type="match status" value="1"/>
</dbReference>
<dbReference type="PANTHER" id="PTHR32305:SF17">
    <property type="entry name" value="TRNA NUCLEASE WAPA"/>
    <property type="match status" value="1"/>
</dbReference>
<name>A0A1G7VIZ7_9BACL</name>
<dbReference type="CDD" id="cd00081">
    <property type="entry name" value="Hint"/>
    <property type="match status" value="1"/>
</dbReference>
<evidence type="ECO:0000259" key="1">
    <source>
        <dbReference type="SMART" id="SM00306"/>
    </source>
</evidence>
<protein>
    <submittedName>
        <fullName evidence="2">Intein C-terminal splicing region/intein N-terminal splicing region/RHS repeat-associated core domain-containing protein</fullName>
    </submittedName>
</protein>
<dbReference type="Proteomes" id="UP000198972">
    <property type="component" value="Unassembled WGS sequence"/>
</dbReference>
<keyword evidence="3" id="KW-1185">Reference proteome</keyword>
<dbReference type="InterPro" id="IPR038233">
    <property type="entry name" value="Colicin_D/E5_nuclease"/>
</dbReference>
<dbReference type="InterPro" id="IPR022385">
    <property type="entry name" value="Rhs_assc_core"/>
</dbReference>
<evidence type="ECO:0000313" key="2">
    <source>
        <dbReference type="EMBL" id="SDG59714.1"/>
    </source>
</evidence>
<sequence>MGLSHKRNGTGLRSYSYSYDMNRNITGISENGATAKQFTYDPMNRITTSSQFNETYSYDSRGNRQTLKTESAHLMGKTVSYQYDEWDRLTKVNLANGASVEYKYNGDNLLVERKEGTVITRYYYDGQVIIAEGTVKADGSTDLKTSYLYGHSLMMSEDASDNKGYYLSNGHGDVVEICDSAGNILNQYTYDIWGNTLTASENVHNLFRYSGEYWDKSTNLQYLRARWYDPSIGRFIGEDTYEGQINNPLSLNLYTYVSNNPLKYVDPSGYRQEWGAGGGGSQKVTFWENEWNALKTAHSSWYNGIDFYTGGTLTALNNYYRVSQENPWSIEHFLSAGFIVVEVFPQGKSSKTVASLTDDGIAFIQKLLMKECNCFTSGTEVLTDEGEKNIEDIEVGDMVLAKNEETGEQAYKEVTALHRNEKDTTYKLSVGNQIIETTDNHPFWVDGKGWALAIDLKVGDELVQSNGNHLTIDNIEIVHHDEKVKVYNFTVADFHTYFVSSLGIWVHNIECLPTASFTTKKLQHEWKHAGDFGLSGNWNKTNGELYEKAIQNHMQGATNVWKSKYRGDDVFVYFDKNTGIGSYTDLSGNYVGGWKFNQAQLEFHQNNGQALFTK</sequence>
<dbReference type="GO" id="GO:0016539">
    <property type="term" value="P:intein-mediated protein splicing"/>
    <property type="evidence" value="ECO:0007669"/>
    <property type="project" value="InterPro"/>
</dbReference>
<evidence type="ECO:0000313" key="3">
    <source>
        <dbReference type="Proteomes" id="UP000198972"/>
    </source>
</evidence>
<dbReference type="PROSITE" id="PS50817">
    <property type="entry name" value="INTEIN_N_TER"/>
    <property type="match status" value="1"/>
</dbReference>
<dbReference type="AlphaFoldDB" id="A0A1G7VIZ7"/>
<dbReference type="Pfam" id="PF11429">
    <property type="entry name" value="Colicin_D"/>
    <property type="match status" value="1"/>
</dbReference>
<dbReference type="NCBIfam" id="TIGR03696">
    <property type="entry name" value="Rhs_assc_core"/>
    <property type="match status" value="1"/>
</dbReference>
<organism evidence="2 3">
    <name type="scientific">Fontibacillus panacisegetis</name>
    <dbReference type="NCBI Taxonomy" id="670482"/>
    <lineage>
        <taxon>Bacteria</taxon>
        <taxon>Bacillati</taxon>
        <taxon>Bacillota</taxon>
        <taxon>Bacilli</taxon>
        <taxon>Bacillales</taxon>
        <taxon>Paenibacillaceae</taxon>
        <taxon>Fontibacillus</taxon>
    </lineage>
</organism>
<dbReference type="InterPro" id="IPR006141">
    <property type="entry name" value="Intein_N"/>
</dbReference>
<reference evidence="2 3" key="1">
    <citation type="submission" date="2016-10" db="EMBL/GenBank/DDBJ databases">
        <authorList>
            <person name="de Groot N.N."/>
        </authorList>
    </citation>
    <scope>NUCLEOTIDE SEQUENCE [LARGE SCALE GENOMIC DNA]</scope>
    <source>
        <strain evidence="2 3">DSM 28129</strain>
    </source>
</reference>
<dbReference type="InterPro" id="IPR037178">
    <property type="entry name" value="ColicinD_C_sf"/>
</dbReference>
<dbReference type="EMBL" id="FNBG01000071">
    <property type="protein sequence ID" value="SDG59714.1"/>
    <property type="molecule type" value="Genomic_DNA"/>
</dbReference>
<dbReference type="InterPro" id="IPR003587">
    <property type="entry name" value="Hint_dom_N"/>
</dbReference>
<dbReference type="InterPro" id="IPR050708">
    <property type="entry name" value="T6SS_VgrG/RHS"/>
</dbReference>
<gene>
    <name evidence="2" type="ORF">SAMN04488542_1713</name>
</gene>
<accession>A0A1G7VIZ7</accession>
<dbReference type="InterPro" id="IPR024440">
    <property type="entry name" value="ColicinD_C"/>
</dbReference>